<protein>
    <submittedName>
        <fullName evidence="3">Uncharacterized protein</fullName>
    </submittedName>
</protein>
<keyword evidence="2" id="KW-1133">Transmembrane helix</keyword>
<reference evidence="3 4" key="3">
    <citation type="submission" date="2021-02" db="EMBL/GenBank/DDBJ databases">
        <authorList>
            <person name="Merkel A.Y."/>
        </authorList>
    </citation>
    <scope>NUCLEOTIDE SEQUENCE [LARGE SCALE GENOMIC DNA]</scope>
    <source>
        <strain evidence="3 4">T05b</strain>
    </source>
</reference>
<accession>A0ABS2WTS5</accession>
<name>A0ABS2WTS5_9BACT</name>
<feature type="transmembrane region" description="Helical" evidence="2">
    <location>
        <begin position="154"/>
        <end position="176"/>
    </location>
</feature>
<evidence type="ECO:0000313" key="3">
    <source>
        <dbReference type="EMBL" id="MBN2964778.1"/>
    </source>
</evidence>
<evidence type="ECO:0000256" key="1">
    <source>
        <dbReference type="SAM" id="MobiDB-lite"/>
    </source>
</evidence>
<comment type="caution">
    <text evidence="3">The sequence shown here is derived from an EMBL/GenBank/DDBJ whole genome shotgun (WGS) entry which is preliminary data.</text>
</comment>
<reference evidence="3 4" key="1">
    <citation type="submission" date="2021-02" db="EMBL/GenBank/DDBJ databases">
        <title>Sulfurospirillum tamanensis sp. nov.</title>
        <authorList>
            <person name="Frolova A."/>
            <person name="Merkel A."/>
            <person name="Slobodkin A."/>
        </authorList>
    </citation>
    <scope>NUCLEOTIDE SEQUENCE [LARGE SCALE GENOMIC DNA]</scope>
    <source>
        <strain evidence="3 4">T05b</strain>
    </source>
</reference>
<dbReference type="EMBL" id="JAFHKK010000017">
    <property type="protein sequence ID" value="MBN2964778.1"/>
    <property type="molecule type" value="Genomic_DNA"/>
</dbReference>
<proteinExistence type="predicted"/>
<keyword evidence="4" id="KW-1185">Reference proteome</keyword>
<sequence>MSNPRYFLYMYAAAEAGFFLASLFFGLTWFINTQVAFFCSLAITTATFFSYQKMVQRRLEAGAYVLEEDEDEDEEKDPDDPAGLWREEQPLPPVDFKTMVQEEKERQKQEKQGLLSKLHLPQSIPSLMFPYRLIAYAMLYVGFLALQRQGVFEIVPFVIGLGAVPLVALLTPLVFAPKR</sequence>
<evidence type="ECO:0000313" key="4">
    <source>
        <dbReference type="Proteomes" id="UP000703590"/>
    </source>
</evidence>
<gene>
    <name evidence="3" type="ORF">JWV37_08290</name>
</gene>
<feature type="compositionally biased region" description="Acidic residues" evidence="1">
    <location>
        <begin position="66"/>
        <end position="80"/>
    </location>
</feature>
<keyword evidence="2" id="KW-0472">Membrane</keyword>
<reference evidence="4" key="2">
    <citation type="submission" date="2021-02" db="EMBL/GenBank/DDBJ databases">
        <title>Sulfurospirillum tamanensis sp. nov.</title>
        <authorList>
            <person name="Merkel A.Y."/>
        </authorList>
    </citation>
    <scope>NUCLEOTIDE SEQUENCE [LARGE SCALE GENOMIC DNA]</scope>
    <source>
        <strain evidence="4">T05b</strain>
    </source>
</reference>
<keyword evidence="2" id="KW-0812">Transmembrane</keyword>
<evidence type="ECO:0000256" key="2">
    <source>
        <dbReference type="SAM" id="Phobius"/>
    </source>
</evidence>
<organism evidence="3 4">
    <name type="scientific">Sulfurospirillum tamanense</name>
    <dbReference type="NCBI Taxonomy" id="2813362"/>
    <lineage>
        <taxon>Bacteria</taxon>
        <taxon>Pseudomonadati</taxon>
        <taxon>Campylobacterota</taxon>
        <taxon>Epsilonproteobacteria</taxon>
        <taxon>Campylobacterales</taxon>
        <taxon>Sulfurospirillaceae</taxon>
        <taxon>Sulfurospirillum</taxon>
    </lineage>
</organism>
<dbReference type="RefSeq" id="WP_205459327.1">
    <property type="nucleotide sequence ID" value="NZ_JAFHKK010000017.1"/>
</dbReference>
<feature type="transmembrane region" description="Helical" evidence="2">
    <location>
        <begin position="129"/>
        <end position="148"/>
    </location>
</feature>
<feature type="transmembrane region" description="Helical" evidence="2">
    <location>
        <begin position="35"/>
        <end position="51"/>
    </location>
</feature>
<feature type="transmembrane region" description="Helical" evidence="2">
    <location>
        <begin position="7"/>
        <end position="29"/>
    </location>
</feature>
<feature type="region of interest" description="Disordered" evidence="1">
    <location>
        <begin position="66"/>
        <end position="89"/>
    </location>
</feature>
<dbReference type="Proteomes" id="UP000703590">
    <property type="component" value="Unassembled WGS sequence"/>
</dbReference>